<dbReference type="Gene3D" id="2.10.70.100">
    <property type="match status" value="3"/>
</dbReference>
<dbReference type="GO" id="GO:0005886">
    <property type="term" value="C:plasma membrane"/>
    <property type="evidence" value="ECO:0007669"/>
    <property type="project" value="UniProtKB-SubCell"/>
</dbReference>
<feature type="domain" description="PAC" evidence="23">
    <location>
        <begin position="223"/>
        <end position="275"/>
    </location>
</feature>
<evidence type="ECO:0000259" key="21">
    <source>
        <dbReference type="PROSITE" id="PS50110"/>
    </source>
</evidence>
<dbReference type="InterPro" id="IPR013767">
    <property type="entry name" value="PAS_fold"/>
</dbReference>
<evidence type="ECO:0000256" key="5">
    <source>
        <dbReference type="ARBA" id="ARBA00022475"/>
    </source>
</evidence>
<feature type="domain" description="PAS" evidence="22">
    <location>
        <begin position="546"/>
        <end position="617"/>
    </location>
</feature>
<dbReference type="PANTHER" id="PTHR43304:SF1">
    <property type="entry name" value="PAC DOMAIN-CONTAINING PROTEIN"/>
    <property type="match status" value="1"/>
</dbReference>
<dbReference type="Gene3D" id="3.40.50.2300">
    <property type="match status" value="1"/>
</dbReference>
<keyword evidence="12" id="KW-0418">Kinase</keyword>
<proteinExistence type="inferred from homology"/>
<evidence type="ECO:0000256" key="14">
    <source>
        <dbReference type="ARBA" id="ARBA00023012"/>
    </source>
</evidence>
<accession>A0A926VAB7</accession>
<dbReference type="InterPro" id="IPR058544">
    <property type="entry name" value="ETR1_N"/>
</dbReference>
<dbReference type="EMBL" id="JACJPW010000004">
    <property type="protein sequence ID" value="MBD2180010.1"/>
    <property type="molecule type" value="Genomic_DNA"/>
</dbReference>
<gene>
    <name evidence="24" type="ORF">H6G03_02590</name>
</gene>
<dbReference type="SMART" id="SM00387">
    <property type="entry name" value="HATPase_c"/>
    <property type="match status" value="1"/>
</dbReference>
<evidence type="ECO:0000256" key="3">
    <source>
        <dbReference type="ARBA" id="ARBA00006402"/>
    </source>
</evidence>
<dbReference type="RefSeq" id="WP_190461777.1">
    <property type="nucleotide sequence ID" value="NZ_JACJPW010000004.1"/>
</dbReference>
<dbReference type="PANTHER" id="PTHR43304">
    <property type="entry name" value="PHYTOCHROME-LIKE PROTEIN CPH1"/>
    <property type="match status" value="1"/>
</dbReference>
<dbReference type="InterPro" id="IPR000014">
    <property type="entry name" value="PAS"/>
</dbReference>
<dbReference type="EC" id="2.7.13.3" evidence="4"/>
<dbReference type="InterPro" id="IPR003661">
    <property type="entry name" value="HisK_dim/P_dom"/>
</dbReference>
<evidence type="ECO:0000256" key="10">
    <source>
        <dbReference type="ARBA" id="ARBA00022737"/>
    </source>
</evidence>
<dbReference type="CDD" id="cd16922">
    <property type="entry name" value="HATPase_EvgS-ArcB-TorS-like"/>
    <property type="match status" value="1"/>
</dbReference>
<dbReference type="Pfam" id="PF13426">
    <property type="entry name" value="PAS_9"/>
    <property type="match status" value="1"/>
</dbReference>
<dbReference type="InterPro" id="IPR001789">
    <property type="entry name" value="Sig_transdc_resp-reg_receiver"/>
</dbReference>
<feature type="domain" description="PAC" evidence="23">
    <location>
        <begin position="1273"/>
        <end position="1325"/>
    </location>
</feature>
<evidence type="ECO:0000259" key="20">
    <source>
        <dbReference type="PROSITE" id="PS50109"/>
    </source>
</evidence>
<keyword evidence="9 19" id="KW-0812">Transmembrane</keyword>
<keyword evidence="6" id="KW-0997">Cell inner membrane</keyword>
<keyword evidence="14" id="KW-0902">Two-component regulatory system</keyword>
<feature type="domain" description="PAS" evidence="22">
    <location>
        <begin position="276"/>
        <end position="346"/>
    </location>
</feature>
<evidence type="ECO:0000256" key="18">
    <source>
        <dbReference type="SAM" id="Coils"/>
    </source>
</evidence>
<dbReference type="Pfam" id="PF02518">
    <property type="entry name" value="HATPase_c"/>
    <property type="match status" value="1"/>
</dbReference>
<evidence type="ECO:0000256" key="11">
    <source>
        <dbReference type="ARBA" id="ARBA00022741"/>
    </source>
</evidence>
<protein>
    <recommendedName>
        <fullName evidence="16">Circadian input-output histidine kinase CikA</fullName>
        <ecNumber evidence="4">2.7.13.3</ecNumber>
    </recommendedName>
</protein>
<dbReference type="InterPro" id="IPR003594">
    <property type="entry name" value="HATPase_dom"/>
</dbReference>
<dbReference type="Gene3D" id="1.10.287.130">
    <property type="match status" value="1"/>
</dbReference>
<dbReference type="Pfam" id="PF00512">
    <property type="entry name" value="HisKA"/>
    <property type="match status" value="1"/>
</dbReference>
<feature type="domain" description="PAS" evidence="22">
    <location>
        <begin position="419"/>
        <end position="489"/>
    </location>
</feature>
<dbReference type="PRINTS" id="PR00344">
    <property type="entry name" value="BCTRLSENSOR"/>
</dbReference>
<keyword evidence="5" id="KW-1003">Cell membrane</keyword>
<evidence type="ECO:0000256" key="9">
    <source>
        <dbReference type="ARBA" id="ARBA00022692"/>
    </source>
</evidence>
<feature type="domain" description="PAC" evidence="23">
    <location>
        <begin position="493"/>
        <end position="545"/>
    </location>
</feature>
<dbReference type="InterPro" id="IPR052162">
    <property type="entry name" value="Sensor_kinase/Photoreceptor"/>
</dbReference>
<dbReference type="SMART" id="SM00448">
    <property type="entry name" value="REC"/>
    <property type="match status" value="1"/>
</dbReference>
<dbReference type="CDD" id="cd00130">
    <property type="entry name" value="PAS"/>
    <property type="match status" value="8"/>
</dbReference>
<dbReference type="CDD" id="cd00082">
    <property type="entry name" value="HisKA"/>
    <property type="match status" value="1"/>
</dbReference>
<comment type="subcellular location">
    <subcellularLocation>
        <location evidence="2">Cell inner membrane</location>
        <topology evidence="2">Multi-pass membrane protein</topology>
    </subcellularLocation>
</comment>
<keyword evidence="7 17" id="KW-0597">Phosphoprotein</keyword>
<dbReference type="InterPro" id="IPR035965">
    <property type="entry name" value="PAS-like_dom_sf"/>
</dbReference>
<dbReference type="SMART" id="SM00091">
    <property type="entry name" value="PAS"/>
    <property type="match status" value="8"/>
</dbReference>
<dbReference type="Pfam" id="PF25487">
    <property type="entry name" value="ETR1_N"/>
    <property type="match status" value="1"/>
</dbReference>
<dbReference type="PROSITE" id="PS50110">
    <property type="entry name" value="RESPONSE_REGULATORY"/>
    <property type="match status" value="1"/>
</dbReference>
<dbReference type="InterPro" id="IPR036097">
    <property type="entry name" value="HisK_dim/P_sf"/>
</dbReference>
<feature type="domain" description="Histidine kinase" evidence="20">
    <location>
        <begin position="1350"/>
        <end position="1588"/>
    </location>
</feature>
<dbReference type="SUPFAM" id="SSF52172">
    <property type="entry name" value="CheY-like"/>
    <property type="match status" value="1"/>
</dbReference>
<keyword evidence="18" id="KW-0175">Coiled coil</keyword>
<evidence type="ECO:0000256" key="13">
    <source>
        <dbReference type="ARBA" id="ARBA00022989"/>
    </source>
</evidence>
<evidence type="ECO:0000256" key="12">
    <source>
        <dbReference type="ARBA" id="ARBA00022777"/>
    </source>
</evidence>
<dbReference type="Pfam" id="PF08448">
    <property type="entry name" value="PAS_4"/>
    <property type="match status" value="4"/>
</dbReference>
<feature type="domain" description="Response regulatory" evidence="21">
    <location>
        <begin position="1616"/>
        <end position="1731"/>
    </location>
</feature>
<evidence type="ECO:0000256" key="6">
    <source>
        <dbReference type="ARBA" id="ARBA00022519"/>
    </source>
</evidence>
<feature type="domain" description="PAS" evidence="22">
    <location>
        <begin position="149"/>
        <end position="219"/>
    </location>
</feature>
<evidence type="ECO:0000313" key="24">
    <source>
        <dbReference type="EMBL" id="MBD2180010.1"/>
    </source>
</evidence>
<dbReference type="Proteomes" id="UP000641646">
    <property type="component" value="Unassembled WGS sequence"/>
</dbReference>
<dbReference type="SUPFAM" id="SSF55785">
    <property type="entry name" value="PYP-like sensor domain (PAS domain)"/>
    <property type="match status" value="9"/>
</dbReference>
<dbReference type="GO" id="GO:0000166">
    <property type="term" value="F:nucleotide binding"/>
    <property type="evidence" value="ECO:0007669"/>
    <property type="project" value="UniProtKB-KW"/>
</dbReference>
<feature type="domain" description="PAC" evidence="23">
    <location>
        <begin position="634"/>
        <end position="686"/>
    </location>
</feature>
<comment type="similarity">
    <text evidence="3">In the N-terminal section; belongs to the phytochrome family.</text>
</comment>
<feature type="domain" description="PAS" evidence="22">
    <location>
        <begin position="969"/>
        <end position="1014"/>
    </location>
</feature>
<comment type="caution">
    <text evidence="24">The sequence shown here is derived from an EMBL/GenBank/DDBJ whole genome shotgun (WGS) entry which is preliminary data.</text>
</comment>
<dbReference type="FunFam" id="3.30.565.10:FF:000010">
    <property type="entry name" value="Sensor histidine kinase RcsC"/>
    <property type="match status" value="1"/>
</dbReference>
<feature type="domain" description="PAS" evidence="22">
    <location>
        <begin position="1070"/>
        <end position="1140"/>
    </location>
</feature>
<dbReference type="SUPFAM" id="SSF55874">
    <property type="entry name" value="ATPase domain of HSP90 chaperone/DNA topoisomerase II/histidine kinase"/>
    <property type="match status" value="1"/>
</dbReference>
<evidence type="ECO:0000256" key="15">
    <source>
        <dbReference type="ARBA" id="ARBA00023136"/>
    </source>
</evidence>
<dbReference type="Gene3D" id="3.30.450.20">
    <property type="entry name" value="PAS domain"/>
    <property type="match status" value="9"/>
</dbReference>
<dbReference type="PROSITE" id="PS50109">
    <property type="entry name" value="HIS_KIN"/>
    <property type="match status" value="1"/>
</dbReference>
<feature type="domain" description="PAC" evidence="23">
    <location>
        <begin position="762"/>
        <end position="814"/>
    </location>
</feature>
<dbReference type="InterPro" id="IPR001610">
    <property type="entry name" value="PAC"/>
</dbReference>
<dbReference type="InterPro" id="IPR036890">
    <property type="entry name" value="HATPase_C_sf"/>
</dbReference>
<keyword evidence="10" id="KW-0677">Repeat</keyword>
<dbReference type="Pfam" id="PF08447">
    <property type="entry name" value="PAS_3"/>
    <property type="match status" value="3"/>
</dbReference>
<name>A0A926VAB7_9CYAN</name>
<feature type="domain" description="PAC" evidence="23">
    <location>
        <begin position="1017"/>
        <end position="1069"/>
    </location>
</feature>
<dbReference type="FunFam" id="2.10.70.100:FF:000001">
    <property type="entry name" value="Sensory transduction histidine kinase"/>
    <property type="match status" value="1"/>
</dbReference>
<feature type="transmembrane region" description="Helical" evidence="19">
    <location>
        <begin position="59"/>
        <end position="78"/>
    </location>
</feature>
<dbReference type="GO" id="GO:0000155">
    <property type="term" value="F:phosphorelay sensor kinase activity"/>
    <property type="evidence" value="ECO:0007669"/>
    <property type="project" value="InterPro"/>
</dbReference>
<evidence type="ECO:0000256" key="17">
    <source>
        <dbReference type="PROSITE-ProRule" id="PRU00169"/>
    </source>
</evidence>
<feature type="domain" description="PAC" evidence="23">
    <location>
        <begin position="890"/>
        <end position="942"/>
    </location>
</feature>
<dbReference type="InterPro" id="IPR013655">
    <property type="entry name" value="PAS_fold_3"/>
</dbReference>
<dbReference type="SMART" id="SM00388">
    <property type="entry name" value="HisKA"/>
    <property type="match status" value="1"/>
</dbReference>
<dbReference type="InterPro" id="IPR013656">
    <property type="entry name" value="PAS_4"/>
</dbReference>
<dbReference type="FunFam" id="1.10.287.130:FF:000145">
    <property type="entry name" value="Sensory transduction histidine kinase"/>
    <property type="match status" value="1"/>
</dbReference>
<dbReference type="Pfam" id="PF00989">
    <property type="entry name" value="PAS"/>
    <property type="match status" value="1"/>
</dbReference>
<keyword evidence="8" id="KW-0808">Transferase</keyword>
<dbReference type="InterPro" id="IPR000700">
    <property type="entry name" value="PAS-assoc_C"/>
</dbReference>
<evidence type="ECO:0000256" key="4">
    <source>
        <dbReference type="ARBA" id="ARBA00012438"/>
    </source>
</evidence>
<keyword evidence="25" id="KW-1185">Reference proteome</keyword>
<dbReference type="InterPro" id="IPR005467">
    <property type="entry name" value="His_kinase_dom"/>
</dbReference>
<keyword evidence="13 19" id="KW-1133">Transmembrane helix</keyword>
<evidence type="ECO:0000259" key="22">
    <source>
        <dbReference type="PROSITE" id="PS50112"/>
    </source>
</evidence>
<dbReference type="Gene3D" id="3.30.565.10">
    <property type="entry name" value="Histidine kinase-like ATPase, C-terminal domain"/>
    <property type="match status" value="1"/>
</dbReference>
<reference evidence="24" key="2">
    <citation type="submission" date="2020-08" db="EMBL/GenBank/DDBJ databases">
        <authorList>
            <person name="Chen M."/>
            <person name="Teng W."/>
            <person name="Zhao L."/>
            <person name="Hu C."/>
            <person name="Zhou Y."/>
            <person name="Han B."/>
            <person name="Song L."/>
            <person name="Shu W."/>
        </authorList>
    </citation>
    <scope>NUCLEOTIDE SEQUENCE</scope>
    <source>
        <strain evidence="24">FACHB-1375</strain>
    </source>
</reference>
<organism evidence="24 25">
    <name type="scientific">Aerosakkonema funiforme FACHB-1375</name>
    <dbReference type="NCBI Taxonomy" id="2949571"/>
    <lineage>
        <taxon>Bacteria</taxon>
        <taxon>Bacillati</taxon>
        <taxon>Cyanobacteriota</taxon>
        <taxon>Cyanophyceae</taxon>
        <taxon>Oscillatoriophycideae</taxon>
        <taxon>Aerosakkonematales</taxon>
        <taxon>Aerosakkonemataceae</taxon>
        <taxon>Aerosakkonema</taxon>
    </lineage>
</organism>
<dbReference type="InterPro" id="IPR004358">
    <property type="entry name" value="Sig_transdc_His_kin-like_C"/>
</dbReference>
<reference evidence="24" key="1">
    <citation type="journal article" date="2015" name="ISME J.">
        <title>Draft Genome Sequence of Streptomyces incarnatus NRRL8089, which Produces the Nucleoside Antibiotic Sinefungin.</title>
        <authorList>
            <person name="Oshima K."/>
            <person name="Hattori M."/>
            <person name="Shimizu H."/>
            <person name="Fukuda K."/>
            <person name="Nemoto M."/>
            <person name="Inagaki K."/>
            <person name="Tamura T."/>
        </authorList>
    </citation>
    <scope>NUCLEOTIDE SEQUENCE</scope>
    <source>
        <strain evidence="24">FACHB-1375</strain>
    </source>
</reference>
<feature type="modified residue" description="4-aspartylphosphate" evidence="17">
    <location>
        <position position="1665"/>
    </location>
</feature>
<evidence type="ECO:0000256" key="8">
    <source>
        <dbReference type="ARBA" id="ARBA00022679"/>
    </source>
</evidence>
<evidence type="ECO:0000256" key="7">
    <source>
        <dbReference type="ARBA" id="ARBA00022553"/>
    </source>
</evidence>
<evidence type="ECO:0000313" key="25">
    <source>
        <dbReference type="Proteomes" id="UP000641646"/>
    </source>
</evidence>
<feature type="domain" description="PAC" evidence="23">
    <location>
        <begin position="1146"/>
        <end position="1198"/>
    </location>
</feature>
<evidence type="ECO:0000259" key="23">
    <source>
        <dbReference type="PROSITE" id="PS50113"/>
    </source>
</evidence>
<dbReference type="SMART" id="SM00086">
    <property type="entry name" value="PAC"/>
    <property type="match status" value="8"/>
</dbReference>
<evidence type="ECO:0000256" key="16">
    <source>
        <dbReference type="ARBA" id="ARBA00074306"/>
    </source>
</evidence>
<dbReference type="NCBIfam" id="TIGR00229">
    <property type="entry name" value="sensory_box"/>
    <property type="match status" value="9"/>
</dbReference>
<dbReference type="CDD" id="cd17546">
    <property type="entry name" value="REC_hyHK_CKI1_RcsC-like"/>
    <property type="match status" value="1"/>
</dbReference>
<dbReference type="InterPro" id="IPR011006">
    <property type="entry name" value="CheY-like_superfamily"/>
</dbReference>
<evidence type="ECO:0000256" key="19">
    <source>
        <dbReference type="SAM" id="Phobius"/>
    </source>
</evidence>
<dbReference type="SUPFAM" id="SSF47384">
    <property type="entry name" value="Homodimeric domain of signal transducing histidine kinase"/>
    <property type="match status" value="1"/>
</dbReference>
<feature type="transmembrane region" description="Helical" evidence="19">
    <location>
        <begin position="32"/>
        <end position="53"/>
    </location>
</feature>
<sequence length="1738" mass="197451">MHELFHSFVKLNLFIPHGHCYLWKPELVGLHLISDVTIALAYYSIPITLLYFVRQRRDLPFYGIFLLFSAFIISCGTTHLMEVWTLWHPIYWVSGALKAITALVSLYTAFILASLIPEALALPSLATTNQKLEAEIAERQKTEIALRESEEKFRSIFEQAAVGMCLVSPNGQFIRTNPKLSEILGYSQPELLNLKFKDVTHPEDLAIDLEQVQKLLTGEMQTFLREKRYIRKDGAIVQANLTVSLLRDAAGNPQQFISVIQDITDRKRAEAALQDSESRFQAFMNNSPTASWITDENGRLIYISETYKQVFQIPEDYIPQKTDRQLYSPELAQQYLQNIRKVVQTRQVVEAIELAPRRDGTIGQFLVYKFPLQSLSKQLLVGGVAIDITDRVRAEQALQQLNQELEARVAQRTAALQASEERFRNLVETSSDWVWEINEHNVYTYVSPKVFDILGYQPDEIIGKTPFELMPKEEAEKVAAELRKYKDARQPIHCIENTNLHRCGNSVVLETSGVPFFDPQGNFQGYRGIDRDITRRKQVEAELLAVTNLQQAILDGTDYAIISNNIDGIIQTFNSAAQKMLGYTAEEVVGQITPAIFHDPEELKQRAEALSLELGKKIAPGREFFATKAQNGTYDDEWTYIRKDGSRFPVLLSIKFLEDSQGKTIGFLGIAKDITQQKQIEAKLRQNAVHLATAQRIAHLGSWETDLQTQEIVWSEEVFRIFGREPASGPPSYKEFRQSVHPDDLDRHDALLQQTIEQGQPYEYEYRLLHPDGKLRYLLARAEAILDPNGKSVRVVGTVLDLTDRKLAEEQLRNLSDRLTLAVKSGAIGIWEWDIVRNLGIWDDRMYELYGLERCEPDKVCQQWLNRLHPDDRAQVEASLALALHGKKEYDIEFRVIHTDGKVRYLKGYALVQRNERGEPQRMVGINYDITERQQNEEQLRNLSVRLTLALKSRAIGIWDWDMVREAEWDDRMYELYGWSKSDRVATYKDWLDAVHPDSRAAADANLQDAVRVKKEYDTEFRIIRPDGSIRYIKARAVIQRNERGEPQRMVGINYDITDRKLAEEALRESERRYASLAEAAPVAIFRFDTDGNCIYVNDRWSEMMGRPTEAALGIGWVDILHPEDRDRIPMKLAQWLQTSAPGETYRDEGRTVRSDGTIIWFYCQIIPETNSNGIPIGYIGTLTDITDRKLAEQQLQESRMMLQLVLDTIPQRVFWKDRQFRYLGCNRTFAEDGQITIEEILGKTDFELPWAKWAHLYRADDTKVIDTGTPKLGYEEPTEFTNGKSLWIRTNKVPLTNSAGEVIGVLGSYEDITDRKLAEEKLRHTNEELMLANVELARATRLKDEFLANMSHELRTPLNVILGMAEGLQDSVFGEMGERQKKSLATIESSGRHLLELINDILDLSKIEAGKLELEISDVSIKELCEASVVFVKHLAFQKGIHFHTNIPENLGSIEADDRRLRQALINLLSNAVKFTPEGGSVTLEVRLENAIETPELEETITSSIPKSSYHLCFAIIDTGIGIAPENLGKLFQAFVQIDSSLSRRYSGTGLGLALVKQIANLHGGTVSVSSEVGRGSCFTIRIPYLGSSHSDRMEVDRKLYGAIASSVSTLESPLILLVDDNQPTSDTVSSYLKSRGYRLIVANNGQQALNLAQTQQPNLILMDIQMPEMDGLEAIRQIRAQGQTDIAIIALTALAMSGDRQKCLQAGADEYLTKPIQLQRLSLIIQQILSKDNKNL</sequence>
<evidence type="ECO:0000256" key="1">
    <source>
        <dbReference type="ARBA" id="ARBA00000085"/>
    </source>
</evidence>
<keyword evidence="11" id="KW-0547">Nucleotide-binding</keyword>
<evidence type="ECO:0000256" key="2">
    <source>
        <dbReference type="ARBA" id="ARBA00004429"/>
    </source>
</evidence>
<dbReference type="GO" id="GO:0006355">
    <property type="term" value="P:regulation of DNA-templated transcription"/>
    <property type="evidence" value="ECO:0007669"/>
    <property type="project" value="InterPro"/>
</dbReference>
<comment type="catalytic activity">
    <reaction evidence="1">
        <text>ATP + protein L-histidine = ADP + protein N-phospho-L-histidine.</text>
        <dbReference type="EC" id="2.7.13.3"/>
    </reaction>
</comment>
<feature type="coiled-coil region" evidence="18">
    <location>
        <begin position="391"/>
        <end position="422"/>
    </location>
</feature>
<dbReference type="PROSITE" id="PS50112">
    <property type="entry name" value="PAS"/>
    <property type="match status" value="6"/>
</dbReference>
<dbReference type="PROSITE" id="PS50113">
    <property type="entry name" value="PAC"/>
    <property type="match status" value="8"/>
</dbReference>
<dbReference type="Pfam" id="PF00072">
    <property type="entry name" value="Response_reg"/>
    <property type="match status" value="1"/>
</dbReference>
<keyword evidence="15 19" id="KW-0472">Membrane</keyword>